<evidence type="ECO:0000256" key="13">
    <source>
        <dbReference type="SAM" id="MobiDB-lite"/>
    </source>
</evidence>
<dbReference type="InterPro" id="IPR000719">
    <property type="entry name" value="Prot_kinase_dom"/>
</dbReference>
<dbReference type="FunFam" id="1.10.510.10:FF:000571">
    <property type="entry name" value="Maternal embryonic leucine zipper kinase"/>
    <property type="match status" value="1"/>
</dbReference>
<evidence type="ECO:0000256" key="7">
    <source>
        <dbReference type="ARBA" id="ARBA00022840"/>
    </source>
</evidence>
<evidence type="ECO:0000259" key="14">
    <source>
        <dbReference type="PROSITE" id="PS50011"/>
    </source>
</evidence>
<protein>
    <recommendedName>
        <fullName evidence="2">non-specific serine/threonine protein kinase</fullName>
        <ecNumber evidence="2">2.7.11.1</ecNumber>
    </recommendedName>
</protein>
<dbReference type="Pfam" id="PF03822">
    <property type="entry name" value="NAF"/>
    <property type="match status" value="1"/>
</dbReference>
<feature type="domain" description="NAF" evidence="15">
    <location>
        <begin position="451"/>
        <end position="475"/>
    </location>
</feature>
<keyword evidence="8" id="KW-0464">Manganese</keyword>
<dbReference type="EMBL" id="AMZH03003343">
    <property type="protein sequence ID" value="RRT72634.1"/>
    <property type="molecule type" value="Genomic_DNA"/>
</dbReference>
<dbReference type="GO" id="GO:0106310">
    <property type="term" value="F:protein serine kinase activity"/>
    <property type="evidence" value="ECO:0007669"/>
    <property type="project" value="RHEA"/>
</dbReference>
<evidence type="ECO:0000256" key="2">
    <source>
        <dbReference type="ARBA" id="ARBA00012513"/>
    </source>
</evidence>
<name>A0A427A8T5_ENSVE</name>
<sequence>MGRAWGGGADDRIARWACAPTDAAVKREFRRPYRSRGRRPANSRTSPSTFCPSRVWVKYETKSEHSMRPWEIGREVDRTHRSFCHRRFVLQISVGRSTVGAGTTRAHSDNAPFLAPPSVFLCFTVSGNEDAKARQPKSMTETGGGAPPSPGKVLFGKYEMGRLLGRGASAKVYHARHCASGLGVAVKVFPNPRRPAGCSAAGDSFIREISALRRLRHPHIVRLHEVLASRSKVYLVLELAKGGELFSRVEERGHLPEDLCRRLFRQLVSAVAYSHSRGVFHRDLKPENLLLDEAGDLKVSDFGFAALRSSSSSADGDDGDLLLHTQCGTPAYVAPEVLTKKMTGGYDGAKADMWSCGVILFVLNAGYLPFNDPNLMSLYRKIYRGYHRCPRWTSPNLRRLIARLLDPNPATRISVDGILRDPWFAKDFDADQWTALMQPRGDATDPSGKPHHRRELNAFDLISFSPGLDLSPLFEEATSDRERFALAEPVDSIVDRLEQVGRAQGLAVRREGENGFCAVVEGQKRDFLLRVEVFPLTASVTVVAIERSGGAGESLWNEKLGPALRGPVNLALETPSFIST</sequence>
<dbReference type="Gene3D" id="3.30.310.80">
    <property type="entry name" value="Kinase associated domain 1, KA1"/>
    <property type="match status" value="1"/>
</dbReference>
<dbReference type="InterPro" id="IPR011009">
    <property type="entry name" value="Kinase-like_dom_sf"/>
</dbReference>
<comment type="catalytic activity">
    <reaction evidence="9">
        <text>L-threonyl-[protein] + ATP = O-phospho-L-threonyl-[protein] + ADP + H(+)</text>
        <dbReference type="Rhea" id="RHEA:46608"/>
        <dbReference type="Rhea" id="RHEA-COMP:11060"/>
        <dbReference type="Rhea" id="RHEA-COMP:11605"/>
        <dbReference type="ChEBI" id="CHEBI:15378"/>
        <dbReference type="ChEBI" id="CHEBI:30013"/>
        <dbReference type="ChEBI" id="CHEBI:30616"/>
        <dbReference type="ChEBI" id="CHEBI:61977"/>
        <dbReference type="ChEBI" id="CHEBI:456216"/>
        <dbReference type="EC" id="2.7.11.1"/>
    </reaction>
</comment>
<feature type="region of interest" description="Disordered" evidence="13">
    <location>
        <begin position="132"/>
        <end position="151"/>
    </location>
</feature>
<dbReference type="PROSITE" id="PS00108">
    <property type="entry name" value="PROTEIN_KINASE_ST"/>
    <property type="match status" value="1"/>
</dbReference>
<dbReference type="InterPro" id="IPR018451">
    <property type="entry name" value="NAF/FISL_domain"/>
</dbReference>
<evidence type="ECO:0000259" key="15">
    <source>
        <dbReference type="PROSITE" id="PS50816"/>
    </source>
</evidence>
<evidence type="ECO:0000256" key="8">
    <source>
        <dbReference type="ARBA" id="ARBA00023211"/>
    </source>
</evidence>
<keyword evidence="6" id="KW-0418">Kinase</keyword>
<dbReference type="PANTHER" id="PTHR43895:SF151">
    <property type="entry name" value="CBL-INTERACTING SERINE_THREONINE-PROTEIN KINASE 11"/>
    <property type="match status" value="1"/>
</dbReference>
<keyword evidence="5 12" id="KW-0547">Nucleotide-binding</keyword>
<evidence type="ECO:0000256" key="12">
    <source>
        <dbReference type="PROSITE-ProRule" id="PRU10141"/>
    </source>
</evidence>
<dbReference type="PROSITE" id="PS50816">
    <property type="entry name" value="NAF"/>
    <property type="match status" value="1"/>
</dbReference>
<reference evidence="16 17" key="1">
    <citation type="journal article" date="2014" name="Agronomy (Basel)">
        <title>A Draft Genome Sequence for Ensete ventricosum, the Drought-Tolerant Tree Against Hunger.</title>
        <authorList>
            <person name="Harrison J."/>
            <person name="Moore K.A."/>
            <person name="Paszkiewicz K."/>
            <person name="Jones T."/>
            <person name="Grant M."/>
            <person name="Ambacheew D."/>
            <person name="Muzemil S."/>
            <person name="Studholme D.J."/>
        </authorList>
    </citation>
    <scope>NUCLEOTIDE SEQUENCE [LARGE SCALE GENOMIC DNA]</scope>
</reference>
<gene>
    <name evidence="16" type="ORF">B296_00033790</name>
</gene>
<evidence type="ECO:0000256" key="4">
    <source>
        <dbReference type="ARBA" id="ARBA00022679"/>
    </source>
</evidence>
<dbReference type="Pfam" id="PF00069">
    <property type="entry name" value="Pkinase"/>
    <property type="match status" value="1"/>
</dbReference>
<dbReference type="SMART" id="SM00220">
    <property type="entry name" value="S_TKc"/>
    <property type="match status" value="1"/>
</dbReference>
<dbReference type="PROSITE" id="PS00107">
    <property type="entry name" value="PROTEIN_KINASE_ATP"/>
    <property type="match status" value="1"/>
</dbReference>
<dbReference type="InterPro" id="IPR017441">
    <property type="entry name" value="Protein_kinase_ATP_BS"/>
</dbReference>
<evidence type="ECO:0000313" key="16">
    <source>
        <dbReference type="EMBL" id="RRT72634.1"/>
    </source>
</evidence>
<dbReference type="GO" id="GO:0007165">
    <property type="term" value="P:signal transduction"/>
    <property type="evidence" value="ECO:0007669"/>
    <property type="project" value="InterPro"/>
</dbReference>
<comment type="function">
    <text evidence="11">CIPK serine-threonine protein kinases interact with CBL proteins. Binding of a CBL protein to the regulatory NAF domain of CIPK protein lead to the activation of the kinase in a calcium-dependent manner.</text>
</comment>
<evidence type="ECO:0000256" key="5">
    <source>
        <dbReference type="ARBA" id="ARBA00022741"/>
    </source>
</evidence>
<feature type="binding site" evidence="12">
    <location>
        <position position="187"/>
    </location>
    <ligand>
        <name>ATP</name>
        <dbReference type="ChEBI" id="CHEBI:30616"/>
    </ligand>
</feature>
<evidence type="ECO:0000256" key="11">
    <source>
        <dbReference type="ARBA" id="ARBA00058225"/>
    </source>
</evidence>
<evidence type="ECO:0000256" key="9">
    <source>
        <dbReference type="ARBA" id="ARBA00047899"/>
    </source>
</evidence>
<comment type="similarity">
    <text evidence="1">Belongs to the protein kinase superfamily. CAMK Ser/Thr protein kinase family. SNF1 subfamily.</text>
</comment>
<dbReference type="Gene3D" id="1.10.510.10">
    <property type="entry name" value="Transferase(Phosphotransferase) domain 1"/>
    <property type="match status" value="1"/>
</dbReference>
<keyword evidence="3" id="KW-0723">Serine/threonine-protein kinase</keyword>
<dbReference type="InterPro" id="IPR008271">
    <property type="entry name" value="Ser/Thr_kinase_AS"/>
</dbReference>
<evidence type="ECO:0000256" key="6">
    <source>
        <dbReference type="ARBA" id="ARBA00022777"/>
    </source>
</evidence>
<dbReference type="Proteomes" id="UP000287651">
    <property type="component" value="Unassembled WGS sequence"/>
</dbReference>
<keyword evidence="7 12" id="KW-0067">ATP-binding</keyword>
<dbReference type="AlphaFoldDB" id="A0A427A8T5"/>
<dbReference type="SUPFAM" id="SSF56112">
    <property type="entry name" value="Protein kinase-like (PK-like)"/>
    <property type="match status" value="1"/>
</dbReference>
<evidence type="ECO:0000256" key="3">
    <source>
        <dbReference type="ARBA" id="ARBA00022527"/>
    </source>
</evidence>
<evidence type="ECO:0000313" key="17">
    <source>
        <dbReference type="Proteomes" id="UP000287651"/>
    </source>
</evidence>
<evidence type="ECO:0000256" key="1">
    <source>
        <dbReference type="ARBA" id="ARBA00006234"/>
    </source>
</evidence>
<dbReference type="GO" id="GO:0005524">
    <property type="term" value="F:ATP binding"/>
    <property type="evidence" value="ECO:0007669"/>
    <property type="project" value="UniProtKB-UniRule"/>
</dbReference>
<proteinExistence type="inferred from homology"/>
<comment type="catalytic activity">
    <reaction evidence="10">
        <text>L-seryl-[protein] + ATP = O-phospho-L-seryl-[protein] + ADP + H(+)</text>
        <dbReference type="Rhea" id="RHEA:17989"/>
        <dbReference type="Rhea" id="RHEA-COMP:9863"/>
        <dbReference type="Rhea" id="RHEA-COMP:11604"/>
        <dbReference type="ChEBI" id="CHEBI:15378"/>
        <dbReference type="ChEBI" id="CHEBI:29999"/>
        <dbReference type="ChEBI" id="CHEBI:30616"/>
        <dbReference type="ChEBI" id="CHEBI:83421"/>
        <dbReference type="ChEBI" id="CHEBI:456216"/>
        <dbReference type="EC" id="2.7.11.1"/>
    </reaction>
</comment>
<accession>A0A427A8T5</accession>
<dbReference type="GO" id="GO:0004674">
    <property type="term" value="F:protein serine/threonine kinase activity"/>
    <property type="evidence" value="ECO:0007669"/>
    <property type="project" value="UniProtKB-KW"/>
</dbReference>
<dbReference type="PROSITE" id="PS50011">
    <property type="entry name" value="PROTEIN_KINASE_DOM"/>
    <property type="match status" value="1"/>
</dbReference>
<dbReference type="CDD" id="cd12195">
    <property type="entry name" value="CIPK_C"/>
    <property type="match status" value="1"/>
</dbReference>
<comment type="caution">
    <text evidence="16">The sequence shown here is derived from an EMBL/GenBank/DDBJ whole genome shotgun (WGS) entry which is preliminary data.</text>
</comment>
<keyword evidence="4" id="KW-0808">Transferase</keyword>
<dbReference type="PANTHER" id="PTHR43895">
    <property type="entry name" value="CALCIUM/CALMODULIN-DEPENDENT PROTEIN KINASE KINASE-RELATED"/>
    <property type="match status" value="1"/>
</dbReference>
<dbReference type="InterPro" id="IPR004041">
    <property type="entry name" value="NAF_dom"/>
</dbReference>
<feature type="domain" description="Protein kinase" evidence="14">
    <location>
        <begin position="158"/>
        <end position="424"/>
    </location>
</feature>
<organism evidence="16 17">
    <name type="scientific">Ensete ventricosum</name>
    <name type="common">Abyssinian banana</name>
    <name type="synonym">Musa ensete</name>
    <dbReference type="NCBI Taxonomy" id="4639"/>
    <lineage>
        <taxon>Eukaryota</taxon>
        <taxon>Viridiplantae</taxon>
        <taxon>Streptophyta</taxon>
        <taxon>Embryophyta</taxon>
        <taxon>Tracheophyta</taxon>
        <taxon>Spermatophyta</taxon>
        <taxon>Magnoliopsida</taxon>
        <taxon>Liliopsida</taxon>
        <taxon>Zingiberales</taxon>
        <taxon>Musaceae</taxon>
        <taxon>Ensete</taxon>
    </lineage>
</organism>
<dbReference type="EC" id="2.7.11.1" evidence="2"/>
<evidence type="ECO:0000256" key="10">
    <source>
        <dbReference type="ARBA" id="ARBA00048679"/>
    </source>
</evidence>